<dbReference type="InterPro" id="IPR016181">
    <property type="entry name" value="Acyl_CoA_acyltransferase"/>
</dbReference>
<comment type="caution">
    <text evidence="3">The sequence shown here is derived from an EMBL/GenBank/DDBJ whole genome shotgun (WGS) entry which is preliminary data.</text>
</comment>
<gene>
    <name evidence="3" type="ORF">BCR33DRAFT_713433</name>
</gene>
<evidence type="ECO:0000256" key="1">
    <source>
        <dbReference type="SAM" id="MobiDB-lite"/>
    </source>
</evidence>
<dbReference type="SUPFAM" id="SSF55729">
    <property type="entry name" value="Acyl-CoA N-acyltransferases (Nat)"/>
    <property type="match status" value="1"/>
</dbReference>
<feature type="transmembrane region" description="Helical" evidence="2">
    <location>
        <begin position="53"/>
        <end position="74"/>
    </location>
</feature>
<dbReference type="EMBL" id="MCGO01000008">
    <property type="protein sequence ID" value="ORY49828.1"/>
    <property type="molecule type" value="Genomic_DNA"/>
</dbReference>
<feature type="transmembrane region" description="Helical" evidence="2">
    <location>
        <begin position="26"/>
        <end position="47"/>
    </location>
</feature>
<organism evidence="3 4">
    <name type="scientific">Rhizoclosmatium globosum</name>
    <dbReference type="NCBI Taxonomy" id="329046"/>
    <lineage>
        <taxon>Eukaryota</taxon>
        <taxon>Fungi</taxon>
        <taxon>Fungi incertae sedis</taxon>
        <taxon>Chytridiomycota</taxon>
        <taxon>Chytridiomycota incertae sedis</taxon>
        <taxon>Chytridiomycetes</taxon>
        <taxon>Chytridiales</taxon>
        <taxon>Chytriomycetaceae</taxon>
        <taxon>Rhizoclosmatium</taxon>
    </lineage>
</organism>
<accession>A0A1Y2CS13</accession>
<name>A0A1Y2CS13_9FUNG</name>
<evidence type="ECO:0000313" key="3">
    <source>
        <dbReference type="EMBL" id="ORY49828.1"/>
    </source>
</evidence>
<sequence>MQVIQQTRNLVGAYALSLLFSVLRRLVPIILVCAAAALAAAAVPLALSLSPALLFVASPLFAVGGAAALLVAALRNNFGETWRARVDHMLGFSAGSWIPSFLLGSSSNSSKPDPETVDLVAVRTGAESSAVSSTRNSFDTDSLYSLDDNSYKSASANPQYIKVVLNIPLLNLCTHLYNSHKPPIPLPPSTSAPSSRSTLPLSIPYPPTLHPPTSDTPSVPVRLGRIHSPSTNQSSNAIEFKVLTLWRRQVKDLLVAKDYTRLLPQTFPHAIRIEKLYTNPIYSNQSFSARVVSELQRIKGVQSVGVWCLKSAQQFYEALGFRKAKEGKEGPWMVWENMNPNDLE</sequence>
<dbReference type="AlphaFoldDB" id="A0A1Y2CS13"/>
<keyword evidence="2" id="KW-0472">Membrane</keyword>
<dbReference type="Gene3D" id="3.40.630.30">
    <property type="match status" value="1"/>
</dbReference>
<dbReference type="Proteomes" id="UP000193642">
    <property type="component" value="Unassembled WGS sequence"/>
</dbReference>
<protein>
    <submittedName>
        <fullName evidence="3">Uncharacterized protein</fullName>
    </submittedName>
</protein>
<keyword evidence="2" id="KW-0812">Transmembrane</keyword>
<keyword evidence="4" id="KW-1185">Reference proteome</keyword>
<evidence type="ECO:0000256" key="2">
    <source>
        <dbReference type="SAM" id="Phobius"/>
    </source>
</evidence>
<feature type="region of interest" description="Disordered" evidence="1">
    <location>
        <begin position="184"/>
        <end position="217"/>
    </location>
</feature>
<dbReference type="OrthoDB" id="2160140at2759"/>
<keyword evidence="2" id="KW-1133">Transmembrane helix</keyword>
<evidence type="ECO:0000313" key="4">
    <source>
        <dbReference type="Proteomes" id="UP000193642"/>
    </source>
</evidence>
<proteinExistence type="predicted"/>
<reference evidence="3 4" key="1">
    <citation type="submission" date="2016-07" db="EMBL/GenBank/DDBJ databases">
        <title>Pervasive Adenine N6-methylation of Active Genes in Fungi.</title>
        <authorList>
            <consortium name="DOE Joint Genome Institute"/>
            <person name="Mondo S.J."/>
            <person name="Dannebaum R.O."/>
            <person name="Kuo R.C."/>
            <person name="Labutti K."/>
            <person name="Haridas S."/>
            <person name="Kuo A."/>
            <person name="Salamov A."/>
            <person name="Ahrendt S.R."/>
            <person name="Lipzen A."/>
            <person name="Sullivan W."/>
            <person name="Andreopoulos W.B."/>
            <person name="Clum A."/>
            <person name="Lindquist E."/>
            <person name="Daum C."/>
            <person name="Ramamoorthy G.K."/>
            <person name="Gryganskyi A."/>
            <person name="Culley D."/>
            <person name="Magnuson J.K."/>
            <person name="James T.Y."/>
            <person name="O'Malley M.A."/>
            <person name="Stajich J.E."/>
            <person name="Spatafora J.W."/>
            <person name="Visel A."/>
            <person name="Grigoriev I.V."/>
        </authorList>
    </citation>
    <scope>NUCLEOTIDE SEQUENCE [LARGE SCALE GENOMIC DNA]</scope>
    <source>
        <strain evidence="3 4">JEL800</strain>
    </source>
</reference>
<feature type="compositionally biased region" description="Low complexity" evidence="1">
    <location>
        <begin position="191"/>
        <end position="202"/>
    </location>
</feature>